<dbReference type="EMBL" id="VOFY01000006">
    <property type="protein sequence ID" value="KAA8591991.1"/>
    <property type="molecule type" value="Genomic_DNA"/>
</dbReference>
<dbReference type="AlphaFoldDB" id="A0A5J5DFD9"/>
<evidence type="ECO:0000256" key="1">
    <source>
        <dbReference type="SAM" id="MobiDB-lite"/>
    </source>
</evidence>
<keyword evidence="3" id="KW-1185">Reference proteome</keyword>
<feature type="region of interest" description="Disordered" evidence="1">
    <location>
        <begin position="158"/>
        <end position="185"/>
    </location>
</feature>
<feature type="region of interest" description="Disordered" evidence="1">
    <location>
        <begin position="1"/>
        <end position="43"/>
    </location>
</feature>
<protein>
    <submittedName>
        <fullName evidence="2">Uncharacterized protein</fullName>
    </submittedName>
</protein>
<feature type="compositionally biased region" description="Polar residues" evidence="1">
    <location>
        <begin position="376"/>
        <end position="393"/>
    </location>
</feature>
<evidence type="ECO:0000313" key="2">
    <source>
        <dbReference type="EMBL" id="KAA8591991.1"/>
    </source>
</evidence>
<proteinExistence type="predicted"/>
<sequence length="558" mass="61054">MSRAARPESPARSPGRSPGRRQEQPHGRVGSGTRDSGAGSARSKRHLEGVLKKYTNPLQGWQSRHCMTFDSKKKMSLSVAVLLSPALFAAEDNMDKICILPPRLVNELHLLLQVSLDPTPFLSLYPSLLLSLPSLSASPHQGSETRLHDQIADSRDRAEPLLQHTNTHKEGSKAKRPRRREHHRGGYFVLDPEVGQLQYYLNELSKSQRPPRGSLPLLGAMVVSSADFPYMFTIQSTTGDSYKLRALLSLFHQQVLLTHRPRREKRAEGQQKNLVNSIESLSPRGGPLSSLDEDLLLLKATSAATLSCLGECLSMLQHNVVQALNQNQNQNQNHTPSPSLPHSSAGLNQAAPTDRVRPWSQRCSSSVNQMEPGGLRSSSQNPTHSFSETQSPKDGSYSGRPGSGLNHIHSQSLGGEHADSSTGRSRSLSEKQVKPPPSSSSWPSSTQTHKDPSETKAECCDPLRTMVMLEPPRLAQLMQDHSVKLFQGSVGVSVWWNQTEEKWTQGLSLMFLCNKASPPRSSVPLPSPLSGTYCGSIVLGRLSGSLVSSRLSLSVSLS</sequence>
<dbReference type="InterPro" id="IPR011993">
    <property type="entry name" value="PH-like_dom_sf"/>
</dbReference>
<dbReference type="Proteomes" id="UP000327493">
    <property type="component" value="Chromosome 6"/>
</dbReference>
<comment type="caution">
    <text evidence="2">The sequence shown here is derived from an EMBL/GenBank/DDBJ whole genome shotgun (WGS) entry which is preliminary data.</text>
</comment>
<feature type="compositionally biased region" description="Low complexity" evidence="1">
    <location>
        <begin position="1"/>
        <end position="17"/>
    </location>
</feature>
<evidence type="ECO:0000313" key="3">
    <source>
        <dbReference type="Proteomes" id="UP000327493"/>
    </source>
</evidence>
<gene>
    <name evidence="2" type="ORF">FQN60_017365</name>
</gene>
<organism evidence="2 3">
    <name type="scientific">Etheostoma spectabile</name>
    <name type="common">orangethroat darter</name>
    <dbReference type="NCBI Taxonomy" id="54343"/>
    <lineage>
        <taxon>Eukaryota</taxon>
        <taxon>Metazoa</taxon>
        <taxon>Chordata</taxon>
        <taxon>Craniata</taxon>
        <taxon>Vertebrata</taxon>
        <taxon>Euteleostomi</taxon>
        <taxon>Actinopterygii</taxon>
        <taxon>Neopterygii</taxon>
        <taxon>Teleostei</taxon>
        <taxon>Neoteleostei</taxon>
        <taxon>Acanthomorphata</taxon>
        <taxon>Eupercaria</taxon>
        <taxon>Perciformes</taxon>
        <taxon>Percoidei</taxon>
        <taxon>Percidae</taxon>
        <taxon>Etheostomatinae</taxon>
        <taxon>Etheostoma</taxon>
    </lineage>
</organism>
<feature type="compositionally biased region" description="Polar residues" evidence="1">
    <location>
        <begin position="270"/>
        <end position="279"/>
    </location>
</feature>
<accession>A0A5J5DFD9</accession>
<feature type="region of interest" description="Disordered" evidence="1">
    <location>
        <begin position="329"/>
        <end position="459"/>
    </location>
</feature>
<dbReference type="SUPFAM" id="SSF50729">
    <property type="entry name" value="PH domain-like"/>
    <property type="match status" value="1"/>
</dbReference>
<feature type="compositionally biased region" description="Basic residues" evidence="1">
    <location>
        <begin position="174"/>
        <end position="185"/>
    </location>
</feature>
<name>A0A5J5DFD9_9PERO</name>
<feature type="region of interest" description="Disordered" evidence="1">
    <location>
        <begin position="261"/>
        <end position="285"/>
    </location>
</feature>
<reference evidence="2 3" key="1">
    <citation type="submission" date="2019-08" db="EMBL/GenBank/DDBJ databases">
        <title>A chromosome-level genome assembly, high-density linkage maps, and genome scans reveal the genomic architecture of hybrid incompatibilities underlying speciation via character displacement in darters (Percidae: Etheostominae).</title>
        <authorList>
            <person name="Moran R.L."/>
            <person name="Catchen J.M."/>
            <person name="Fuller R.C."/>
        </authorList>
    </citation>
    <scope>NUCLEOTIDE SEQUENCE [LARGE SCALE GENOMIC DNA]</scope>
    <source>
        <strain evidence="2">EspeVRDwgs_2016</strain>
        <tissue evidence="2">Muscle</tissue>
    </source>
</reference>
<dbReference type="Gene3D" id="2.30.29.30">
    <property type="entry name" value="Pleckstrin-homology domain (PH domain)/Phosphotyrosine-binding domain (PTB)"/>
    <property type="match status" value="1"/>
</dbReference>
<feature type="compositionally biased region" description="Polar residues" evidence="1">
    <location>
        <begin position="335"/>
        <end position="351"/>
    </location>
</feature>
<feature type="compositionally biased region" description="Basic and acidic residues" evidence="1">
    <location>
        <begin position="448"/>
        <end position="459"/>
    </location>
</feature>